<evidence type="ECO:0000259" key="2">
    <source>
        <dbReference type="Pfam" id="PF09990"/>
    </source>
</evidence>
<dbReference type="Proteomes" id="UP000185812">
    <property type="component" value="Unassembled WGS sequence"/>
</dbReference>
<dbReference type="STRING" id="633813.SAMN04488087_0091"/>
<keyword evidence="1" id="KW-0472">Membrane</keyword>
<dbReference type="Pfam" id="PF09990">
    <property type="entry name" value="DUF2231"/>
    <property type="match status" value="1"/>
</dbReference>
<accession>A0A1M6P9S3</accession>
<dbReference type="Gene3D" id="2.60.120.560">
    <property type="entry name" value="Exo-inulinase, domain 1"/>
    <property type="match status" value="1"/>
</dbReference>
<dbReference type="AlphaFoldDB" id="A0A1M6P9S3"/>
<feature type="domain" description="DUF2231" evidence="2">
    <location>
        <begin position="8"/>
        <end position="150"/>
    </location>
</feature>
<evidence type="ECO:0000256" key="1">
    <source>
        <dbReference type="SAM" id="Phobius"/>
    </source>
</evidence>
<keyword evidence="1" id="KW-1133">Transmembrane helix</keyword>
<feature type="transmembrane region" description="Helical" evidence="1">
    <location>
        <begin position="12"/>
        <end position="33"/>
    </location>
</feature>
<organism evidence="3 4">
    <name type="scientific">Rhodothermus profundi</name>
    <dbReference type="NCBI Taxonomy" id="633813"/>
    <lineage>
        <taxon>Bacteria</taxon>
        <taxon>Pseudomonadati</taxon>
        <taxon>Rhodothermota</taxon>
        <taxon>Rhodothermia</taxon>
        <taxon>Rhodothermales</taxon>
        <taxon>Rhodothermaceae</taxon>
        <taxon>Rhodothermus</taxon>
    </lineage>
</organism>
<feature type="transmembrane region" description="Helical" evidence="1">
    <location>
        <begin position="40"/>
        <end position="61"/>
    </location>
</feature>
<dbReference type="EMBL" id="FRAU01000001">
    <property type="protein sequence ID" value="SHK04668.1"/>
    <property type="molecule type" value="Genomic_DNA"/>
</dbReference>
<dbReference type="RefSeq" id="WP_072713889.1">
    <property type="nucleotide sequence ID" value="NZ_FRAU01000001.1"/>
</dbReference>
<name>A0A1M6P9S3_9BACT</name>
<keyword evidence="4" id="KW-1185">Reference proteome</keyword>
<dbReference type="OrthoDB" id="9792840at2"/>
<feature type="transmembrane region" description="Helical" evidence="1">
    <location>
        <begin position="113"/>
        <end position="132"/>
    </location>
</feature>
<reference evidence="4" key="1">
    <citation type="submission" date="2016-11" db="EMBL/GenBank/DDBJ databases">
        <authorList>
            <person name="Varghese N."/>
            <person name="Submissions S."/>
        </authorList>
    </citation>
    <scope>NUCLEOTIDE SEQUENCE [LARGE SCALE GENOMIC DNA]</scope>
    <source>
        <strain evidence="4">DSM 22212</strain>
    </source>
</reference>
<protein>
    <submittedName>
        <fullName evidence="3">Uncharacterized membrane protein</fullName>
    </submittedName>
</protein>
<proteinExistence type="predicted"/>
<gene>
    <name evidence="3" type="ORF">SAMN04488087_0091</name>
</gene>
<evidence type="ECO:0000313" key="4">
    <source>
        <dbReference type="Proteomes" id="UP000185812"/>
    </source>
</evidence>
<sequence>MLPEWAPNLHPLVVHFPIALLFLAVGFDFVTLLLRRPKSLVWVTAVLYGLGALGALVAYLTGRAAADGLDLPSSVIPAVSAHADWAERTLWFFGIFALIRLGLAWWRHPLARAGWLHGLLVAVGLGGLWLLYQTGERGAELVFAHGLGVSTVHELEAERDSLARQLRLLLAAAQFEQQPDGGWHWMPGPGAEQVLADSFTVHAGSLAELSLEAGPDELRLTLADQTLLFTGPGTLSGTEITVRLHRDSLQGIVRLVYHLQDANNYDFLEIGPARIRQGRLVAGQERLFDEAPLPETGWLEVRAIAYGTHFRGYVNGQMRVHGHGSAARPGPAGLYLRGSGTIRLRTLTVQPVH</sequence>
<evidence type="ECO:0000313" key="3">
    <source>
        <dbReference type="EMBL" id="SHK04668.1"/>
    </source>
</evidence>
<keyword evidence="1" id="KW-0812">Transmembrane</keyword>
<feature type="transmembrane region" description="Helical" evidence="1">
    <location>
        <begin position="89"/>
        <end position="106"/>
    </location>
</feature>
<dbReference type="InterPro" id="IPR019251">
    <property type="entry name" value="DUF2231_TM"/>
</dbReference>